<dbReference type="SUPFAM" id="SSF56935">
    <property type="entry name" value="Porins"/>
    <property type="match status" value="1"/>
</dbReference>
<dbReference type="EMBL" id="JAGETV010000042">
    <property type="protein sequence ID" value="MBO1928423.1"/>
    <property type="molecule type" value="Genomic_DNA"/>
</dbReference>
<feature type="domain" description="TonB-dependent receptor-like beta-barrel" evidence="10">
    <location>
        <begin position="168"/>
        <end position="666"/>
    </location>
</feature>
<feature type="signal peptide" evidence="9">
    <location>
        <begin position="1"/>
        <end position="21"/>
    </location>
</feature>
<keyword evidence="2" id="KW-0813">Transport</keyword>
<evidence type="ECO:0000256" key="8">
    <source>
        <dbReference type="RuleBase" id="RU003357"/>
    </source>
</evidence>
<keyword evidence="7" id="KW-0998">Cell outer membrane</keyword>
<feature type="chain" id="PRO_5046031528" evidence="9">
    <location>
        <begin position="22"/>
        <end position="677"/>
    </location>
</feature>
<comment type="similarity">
    <text evidence="8">Belongs to the TonB-dependent receptor family.</text>
</comment>
<gene>
    <name evidence="12" type="ORF">J3998_12665</name>
</gene>
<dbReference type="InterPro" id="IPR000531">
    <property type="entry name" value="Beta-barrel_TonB"/>
</dbReference>
<evidence type="ECO:0000313" key="13">
    <source>
        <dbReference type="Proteomes" id="UP000664835"/>
    </source>
</evidence>
<accession>A0ABS3Q7V5</accession>
<evidence type="ECO:0000256" key="2">
    <source>
        <dbReference type="ARBA" id="ARBA00022448"/>
    </source>
</evidence>
<proteinExistence type="inferred from homology"/>
<comment type="caution">
    <text evidence="12">The sequence shown here is derived from an EMBL/GenBank/DDBJ whole genome shotgun (WGS) entry which is preliminary data.</text>
</comment>
<evidence type="ECO:0000256" key="1">
    <source>
        <dbReference type="ARBA" id="ARBA00004571"/>
    </source>
</evidence>
<dbReference type="InterPro" id="IPR036942">
    <property type="entry name" value="Beta-barrel_TonB_sf"/>
</dbReference>
<evidence type="ECO:0000256" key="7">
    <source>
        <dbReference type="ARBA" id="ARBA00023237"/>
    </source>
</evidence>
<evidence type="ECO:0000256" key="9">
    <source>
        <dbReference type="SAM" id="SignalP"/>
    </source>
</evidence>
<dbReference type="RefSeq" id="WP_208151032.1">
    <property type="nucleotide sequence ID" value="NZ_JAGETV010000042.1"/>
</dbReference>
<dbReference type="Proteomes" id="UP000664835">
    <property type="component" value="Unassembled WGS sequence"/>
</dbReference>
<feature type="domain" description="TonB-dependent receptor plug" evidence="11">
    <location>
        <begin position="37"/>
        <end position="139"/>
    </location>
</feature>
<evidence type="ECO:0000259" key="10">
    <source>
        <dbReference type="Pfam" id="PF00593"/>
    </source>
</evidence>
<keyword evidence="3" id="KW-1134">Transmembrane beta strand</keyword>
<comment type="subcellular location">
    <subcellularLocation>
        <location evidence="1">Cell outer membrane</location>
        <topology evidence="1">Multi-pass membrane protein</topology>
    </subcellularLocation>
</comment>
<reference evidence="12 13" key="1">
    <citation type="submission" date="2021-03" db="EMBL/GenBank/DDBJ databases">
        <title>Thiomicrorhabdus sp.nov.,novel sulfur-oxidizing bacteria isolated from coastal sediment.</title>
        <authorList>
            <person name="Liu X."/>
        </authorList>
    </citation>
    <scope>NUCLEOTIDE SEQUENCE [LARGE SCALE GENOMIC DNA]</scope>
    <source>
        <strain evidence="12 13">6S2-11</strain>
    </source>
</reference>
<protein>
    <submittedName>
        <fullName evidence="12">TonB-dependent receptor</fullName>
    </submittedName>
</protein>
<evidence type="ECO:0000256" key="5">
    <source>
        <dbReference type="ARBA" id="ARBA00023077"/>
    </source>
</evidence>
<dbReference type="InterPro" id="IPR037066">
    <property type="entry name" value="Plug_dom_sf"/>
</dbReference>
<evidence type="ECO:0000256" key="4">
    <source>
        <dbReference type="ARBA" id="ARBA00022692"/>
    </source>
</evidence>
<keyword evidence="13" id="KW-1185">Reference proteome</keyword>
<evidence type="ECO:0000313" key="12">
    <source>
        <dbReference type="EMBL" id="MBO1928423.1"/>
    </source>
</evidence>
<keyword evidence="4" id="KW-0812">Transmembrane</keyword>
<dbReference type="PANTHER" id="PTHR30069">
    <property type="entry name" value="TONB-DEPENDENT OUTER MEMBRANE RECEPTOR"/>
    <property type="match status" value="1"/>
</dbReference>
<dbReference type="Gene3D" id="2.170.130.10">
    <property type="entry name" value="TonB-dependent receptor, plug domain"/>
    <property type="match status" value="1"/>
</dbReference>
<keyword evidence="9" id="KW-0732">Signal</keyword>
<keyword evidence="5 8" id="KW-0798">TonB box</keyword>
<dbReference type="Gene3D" id="2.40.170.20">
    <property type="entry name" value="TonB-dependent receptor, beta-barrel domain"/>
    <property type="match status" value="1"/>
</dbReference>
<dbReference type="InterPro" id="IPR012910">
    <property type="entry name" value="Plug_dom"/>
</dbReference>
<evidence type="ECO:0000259" key="11">
    <source>
        <dbReference type="Pfam" id="PF07715"/>
    </source>
</evidence>
<evidence type="ECO:0000256" key="6">
    <source>
        <dbReference type="ARBA" id="ARBA00023136"/>
    </source>
</evidence>
<organism evidence="12 13">
    <name type="scientific">Thiomicrorhabdus marina</name>
    <dbReference type="NCBI Taxonomy" id="2818442"/>
    <lineage>
        <taxon>Bacteria</taxon>
        <taxon>Pseudomonadati</taxon>
        <taxon>Pseudomonadota</taxon>
        <taxon>Gammaproteobacteria</taxon>
        <taxon>Thiotrichales</taxon>
        <taxon>Piscirickettsiaceae</taxon>
        <taxon>Thiomicrorhabdus</taxon>
    </lineage>
</organism>
<name>A0ABS3Q7V5_9GAMM</name>
<dbReference type="PANTHER" id="PTHR30069:SF40">
    <property type="entry name" value="TONB-DEPENDENT RECEPTOR NMB0964-RELATED"/>
    <property type="match status" value="1"/>
</dbReference>
<dbReference type="Pfam" id="PF00593">
    <property type="entry name" value="TonB_dep_Rec_b-barrel"/>
    <property type="match status" value="1"/>
</dbReference>
<keyword evidence="6 8" id="KW-0472">Membrane</keyword>
<dbReference type="Pfam" id="PF07715">
    <property type="entry name" value="Plug"/>
    <property type="match status" value="1"/>
</dbReference>
<dbReference type="InterPro" id="IPR039426">
    <property type="entry name" value="TonB-dep_rcpt-like"/>
</dbReference>
<evidence type="ECO:0000256" key="3">
    <source>
        <dbReference type="ARBA" id="ARBA00022452"/>
    </source>
</evidence>
<sequence>MLRKKTLFIALFPLLSGPSIAAETLQTIEVEAPADSNDAQVQSQTTEQLKQQASGDTLGDYLQSQANVDSASYGPAVGRPVVRGMSGYRVKILQNDAEVNDLSAMSQDHAVGVMPKAAERIELLKGPASIVYGASAGGTVRLVEASQHQFPVQGVAAQIEAEAGSNNNLQSFGAEASATSETFTFGVSGNRIQTDDYTDGDGNQVQNSDVLTEQAKLFAGWRYQPNAQLIFSYAQLHKDYGIPNSTTEATRIDMQRDSYSLHWSETEPLALLDELSFDLSYSDYLHDETEGGRKDGLFGQKTLQATLSAEYYVDDWLGQIQFAYRANELKVCHEHGACEDFSTASRSGIEANVGTSLENYYDSTGLPYSHGHPMPDTDAQTWMFGINAEKPLSNKAVYLSLGAHIEVRQLNADPSNIQETWVVPQRLDADYYQAETDFAGSLSVGLKHPIGKRLQSQVNLSYLERLPSADELYWNGFHHATDSYIFGNRDLKKERSVNLDWDLLMASEKSDWTLSSYAYYFWNYIYQDPVYDSNGDAVLDPFHLSDVWQTLQTDAIFAGASLRNDWRVADYQQQPIVWSNQFEAGLAQQTNGENLPRTAPYSYLTELSYRAHRWSARLSVKHVFAAKALAENEQVTDAYTWASAYVDWQPKTQYGDWKIWLKAENVLDDYAQITSLS</sequence>
<keyword evidence="12" id="KW-0675">Receptor</keyword>